<dbReference type="FunFam" id="3.40.50.720:FF:000336">
    <property type="entry name" value="Aldehyde reductase"/>
    <property type="match status" value="1"/>
</dbReference>
<dbReference type="SUPFAM" id="SSF51735">
    <property type="entry name" value="NAD(P)-binding Rossmann-fold domains"/>
    <property type="match status" value="1"/>
</dbReference>
<dbReference type="PANTHER" id="PTHR10366">
    <property type="entry name" value="NAD DEPENDENT EPIMERASE/DEHYDRATASE"/>
    <property type="match status" value="1"/>
</dbReference>
<keyword evidence="3" id="KW-0472">Membrane</keyword>
<comment type="similarity">
    <text evidence="2">Belongs to the NAD(P)-dependent epimerase/dehydratase family. Dihydroflavonol-4-reductase subfamily.</text>
</comment>
<dbReference type="Proteomes" id="UP000528824">
    <property type="component" value="Unassembled WGS sequence"/>
</dbReference>
<dbReference type="GO" id="GO:0016616">
    <property type="term" value="F:oxidoreductase activity, acting on the CH-OH group of donors, NAD or NADP as acceptor"/>
    <property type="evidence" value="ECO:0007669"/>
    <property type="project" value="TreeGrafter"/>
</dbReference>
<dbReference type="PANTHER" id="PTHR10366:SF564">
    <property type="entry name" value="STEROL-4-ALPHA-CARBOXYLATE 3-DEHYDROGENASE, DECARBOXYLATING"/>
    <property type="match status" value="1"/>
</dbReference>
<dbReference type="InterPro" id="IPR050425">
    <property type="entry name" value="NAD(P)_dehydrat-like"/>
</dbReference>
<dbReference type="InterPro" id="IPR001509">
    <property type="entry name" value="Epimerase_deHydtase"/>
</dbReference>
<feature type="transmembrane region" description="Helical" evidence="3">
    <location>
        <begin position="12"/>
        <end position="30"/>
    </location>
</feature>
<evidence type="ECO:0000256" key="2">
    <source>
        <dbReference type="ARBA" id="ARBA00023445"/>
    </source>
</evidence>
<evidence type="ECO:0000256" key="1">
    <source>
        <dbReference type="ARBA" id="ARBA00023002"/>
    </source>
</evidence>
<evidence type="ECO:0000313" key="5">
    <source>
        <dbReference type="EMBL" id="MBB5561629.1"/>
    </source>
</evidence>
<evidence type="ECO:0000259" key="4">
    <source>
        <dbReference type="Pfam" id="PF01370"/>
    </source>
</evidence>
<organism evidence="5 6">
    <name type="scientific">Rhizobium lentis</name>
    <dbReference type="NCBI Taxonomy" id="1138194"/>
    <lineage>
        <taxon>Bacteria</taxon>
        <taxon>Pseudomonadati</taxon>
        <taxon>Pseudomonadota</taxon>
        <taxon>Alphaproteobacteria</taxon>
        <taxon>Hyphomicrobiales</taxon>
        <taxon>Rhizobiaceae</taxon>
        <taxon>Rhizobium/Agrobacterium group</taxon>
        <taxon>Rhizobium</taxon>
    </lineage>
</organism>
<dbReference type="Pfam" id="PF01370">
    <property type="entry name" value="Epimerase"/>
    <property type="match status" value="1"/>
</dbReference>
<accession>A0A7W8UP90</accession>
<reference evidence="5 6" key="1">
    <citation type="submission" date="2020-08" db="EMBL/GenBank/DDBJ databases">
        <title>Genomic Encyclopedia of Type Strains, Phase IV (KMG-V): Genome sequencing to study the core and pangenomes of soil and plant-associated prokaryotes.</title>
        <authorList>
            <person name="Whitman W."/>
        </authorList>
    </citation>
    <scope>NUCLEOTIDE SEQUENCE [LARGE SCALE GENOMIC DNA]</scope>
    <source>
        <strain evidence="5 6">SEMIA 4034</strain>
    </source>
</reference>
<keyword evidence="3" id="KW-1133">Transmembrane helix</keyword>
<keyword evidence="6" id="KW-1185">Reference proteome</keyword>
<evidence type="ECO:0000313" key="6">
    <source>
        <dbReference type="Proteomes" id="UP000528824"/>
    </source>
</evidence>
<name>A0A7W8UP90_9HYPH</name>
<dbReference type="Gene3D" id="3.40.50.720">
    <property type="entry name" value="NAD(P)-binding Rossmann-like Domain"/>
    <property type="match status" value="1"/>
</dbReference>
<feature type="domain" description="NAD-dependent epimerase/dehydratase" evidence="4">
    <location>
        <begin position="12"/>
        <end position="249"/>
    </location>
</feature>
<dbReference type="InterPro" id="IPR036291">
    <property type="entry name" value="NAD(P)-bd_dom_sf"/>
</dbReference>
<keyword evidence="1" id="KW-0560">Oxidoreductase</keyword>
<comment type="caution">
    <text evidence="5">The sequence shown here is derived from an EMBL/GenBank/DDBJ whole genome shotgun (WGS) entry which is preliminary data.</text>
</comment>
<dbReference type="AlphaFoldDB" id="A0A7W8UP90"/>
<proteinExistence type="inferred from homology"/>
<evidence type="ECO:0000256" key="3">
    <source>
        <dbReference type="SAM" id="Phobius"/>
    </source>
</evidence>
<keyword evidence="3" id="KW-0812">Transmembrane</keyword>
<dbReference type="EMBL" id="JACHBC010000006">
    <property type="protein sequence ID" value="MBB5561629.1"/>
    <property type="molecule type" value="Genomic_DNA"/>
</dbReference>
<gene>
    <name evidence="5" type="ORF">GGI59_003305</name>
</gene>
<sequence>MNRTQLPKDTTVLVTGISGFLGGHVALQLLQQGYRVRGSMRAMRSAPEIGSRFQPFAKSLSFVEADLDQDLCWTQAIEGCDYVIHTASPFPSGAVRDAAGLIRTAREGTLRVLRAAHSRKVQRVVLTSSIAATNHGGGRAPFSETDWTDTESKRATAYYQSKTLAERAAWAFAEQNDLPLAVINPGLILGPLMGNDCGTSVGLIKHLMSGRFRRLPRYGCAIADVRDVALAHVRAMIQPEAAGHRFIVGGRVFWMKDLARVLAQSFPDYASQLPSAELPNWVVRILALIDADARMIVHELGRDLRINTAKAETMLQWQPRPEEETIRACGQSLIDNGLVTAGRQNRSARRRANASRR</sequence>
<protein>
    <submittedName>
        <fullName evidence="5">Nucleoside-diphosphate-sugar epimerase</fullName>
    </submittedName>
</protein>
<dbReference type="RefSeq" id="WP_183934629.1">
    <property type="nucleotide sequence ID" value="NZ_JACHBB010000006.1"/>
</dbReference>